<dbReference type="EMBL" id="HG994369">
    <property type="protein sequence ID" value="CAF1925654.1"/>
    <property type="molecule type" value="Genomic_DNA"/>
</dbReference>
<dbReference type="PANTHER" id="PTHR46278:SF2">
    <property type="entry name" value="ASPARTATE-SEMIALDEHYDE DEHYDROGENASE"/>
    <property type="match status" value="1"/>
</dbReference>
<feature type="chain" id="PRO_5032543750" evidence="1">
    <location>
        <begin position="22"/>
        <end position="115"/>
    </location>
</feature>
<dbReference type="GO" id="GO:0008652">
    <property type="term" value="P:amino acid biosynthetic process"/>
    <property type="evidence" value="ECO:0007669"/>
    <property type="project" value="InterPro"/>
</dbReference>
<protein>
    <submittedName>
        <fullName evidence="3">(rape) hypothetical protein</fullName>
    </submittedName>
</protein>
<dbReference type="PANTHER" id="PTHR46278">
    <property type="entry name" value="DEHYDROGENASE, PUTATIVE-RELATED"/>
    <property type="match status" value="1"/>
</dbReference>
<dbReference type="GO" id="GO:0016620">
    <property type="term" value="F:oxidoreductase activity, acting on the aldehyde or oxo group of donors, NAD or NADP as acceptor"/>
    <property type="evidence" value="ECO:0007669"/>
    <property type="project" value="InterPro"/>
</dbReference>
<evidence type="ECO:0000313" key="3">
    <source>
        <dbReference type="EMBL" id="CAF1925654.1"/>
    </source>
</evidence>
<dbReference type="Pfam" id="PF02774">
    <property type="entry name" value="Semialdhyde_dhC"/>
    <property type="match status" value="1"/>
</dbReference>
<dbReference type="SMR" id="A0A816KT75"/>
<evidence type="ECO:0000259" key="2">
    <source>
        <dbReference type="Pfam" id="PF02774"/>
    </source>
</evidence>
<dbReference type="Proteomes" id="UP001295469">
    <property type="component" value="Chromosome C05"/>
</dbReference>
<sequence>MFRNILILNLMVVCFLQYAFNLFSHNAPITENGYNEEEMKLVKETRKIWNDTEVKVTVTCIRVPVMRAHAESVNLQFENPLDEVVLIHIKPVLLLNLLFNSYFDALDSSIWYQRY</sequence>
<keyword evidence="1" id="KW-0732">Signal</keyword>
<feature type="signal peptide" evidence="1">
    <location>
        <begin position="1"/>
        <end position="21"/>
    </location>
</feature>
<gene>
    <name evidence="3" type="ORF">DARMORV10_C05P12760.1</name>
</gene>
<organism evidence="3">
    <name type="scientific">Brassica napus</name>
    <name type="common">Rape</name>
    <dbReference type="NCBI Taxonomy" id="3708"/>
    <lineage>
        <taxon>Eukaryota</taxon>
        <taxon>Viridiplantae</taxon>
        <taxon>Streptophyta</taxon>
        <taxon>Embryophyta</taxon>
        <taxon>Tracheophyta</taxon>
        <taxon>Spermatophyta</taxon>
        <taxon>Magnoliopsida</taxon>
        <taxon>eudicotyledons</taxon>
        <taxon>Gunneridae</taxon>
        <taxon>Pentapetalae</taxon>
        <taxon>rosids</taxon>
        <taxon>malvids</taxon>
        <taxon>Brassicales</taxon>
        <taxon>Brassicaceae</taxon>
        <taxon>Brassiceae</taxon>
        <taxon>Brassica</taxon>
    </lineage>
</organism>
<feature type="domain" description="Semialdehyde dehydrogenase dimerisation" evidence="2">
    <location>
        <begin position="15"/>
        <end position="82"/>
    </location>
</feature>
<reference evidence="3" key="1">
    <citation type="submission" date="2021-01" db="EMBL/GenBank/DDBJ databases">
        <authorList>
            <consortium name="Genoscope - CEA"/>
            <person name="William W."/>
        </authorList>
    </citation>
    <scope>NUCLEOTIDE SEQUENCE</scope>
</reference>
<dbReference type="Gene3D" id="3.30.360.10">
    <property type="entry name" value="Dihydrodipicolinate Reductase, domain 2"/>
    <property type="match status" value="1"/>
</dbReference>
<dbReference type="InterPro" id="IPR012280">
    <property type="entry name" value="Semialdhyde_DH_dimer_dom"/>
</dbReference>
<dbReference type="AlphaFoldDB" id="A0A816KT75"/>
<name>A0A816KT75_BRANA</name>
<evidence type="ECO:0000256" key="1">
    <source>
        <dbReference type="SAM" id="SignalP"/>
    </source>
</evidence>
<accession>A0A816KT75</accession>
<dbReference type="GO" id="GO:0046983">
    <property type="term" value="F:protein dimerization activity"/>
    <property type="evidence" value="ECO:0007669"/>
    <property type="project" value="InterPro"/>
</dbReference>
<dbReference type="SUPFAM" id="SSF55347">
    <property type="entry name" value="Glyceraldehyde-3-phosphate dehydrogenase-like, C-terminal domain"/>
    <property type="match status" value="1"/>
</dbReference>
<proteinExistence type="predicted"/>